<dbReference type="GO" id="GO:0012505">
    <property type="term" value="C:endomembrane system"/>
    <property type="evidence" value="ECO:0007669"/>
    <property type="project" value="UniProtKB-SubCell"/>
</dbReference>
<evidence type="ECO:0000256" key="5">
    <source>
        <dbReference type="SAM" id="Phobius"/>
    </source>
</evidence>
<dbReference type="Gene3D" id="1.20.120.1630">
    <property type="match status" value="1"/>
</dbReference>
<evidence type="ECO:0000313" key="6">
    <source>
        <dbReference type="EMBL" id="OCX24717.1"/>
    </source>
</evidence>
<dbReference type="EMBL" id="MDEO01000020">
    <property type="protein sequence ID" value="OCX24717.1"/>
    <property type="molecule type" value="Genomic_DNA"/>
</dbReference>
<comment type="caution">
    <text evidence="6">The sequence shown here is derived from an EMBL/GenBank/DDBJ whole genome shotgun (WGS) entry which is preliminary data.</text>
</comment>
<dbReference type="AlphaFoldDB" id="A0A1C2ECM9"/>
<dbReference type="RefSeq" id="WP_024925356.1">
    <property type="nucleotide sequence ID" value="NZ_MDEO01000020.1"/>
</dbReference>
<feature type="transmembrane region" description="Helical" evidence="5">
    <location>
        <begin position="116"/>
        <end position="134"/>
    </location>
</feature>
<keyword evidence="6" id="KW-0489">Methyltransferase</keyword>
<organism evidence="6 7">
    <name type="scientific">Mesorhizobium hungaricum</name>
    <dbReference type="NCBI Taxonomy" id="1566387"/>
    <lineage>
        <taxon>Bacteria</taxon>
        <taxon>Pseudomonadati</taxon>
        <taxon>Pseudomonadota</taxon>
        <taxon>Alphaproteobacteria</taxon>
        <taxon>Hyphomicrobiales</taxon>
        <taxon>Phyllobacteriaceae</taxon>
        <taxon>Mesorhizobium</taxon>
    </lineage>
</organism>
<gene>
    <name evidence="6" type="ORF">QV13_01465</name>
</gene>
<keyword evidence="3 5" id="KW-1133">Transmembrane helix</keyword>
<sequence length="167" mass="18130">MKTRASAVAGSAVFFLLAPCIVAGVLPWLVLDRYRMPFSGFLPQTLLGALLIITAIAVLVHCFARFALEGSGTPAPIAPTEKLVVGGVYRFVRNPMYVAVLSIIVGQAMLFASWAVLLYAIVVAVAVGSFVRLYEEPTLARRYGAQYEAYRRAVPGWLPRLTPWQGG</sequence>
<dbReference type="STRING" id="1566387.QV13_01465"/>
<evidence type="ECO:0000256" key="1">
    <source>
        <dbReference type="ARBA" id="ARBA00004127"/>
    </source>
</evidence>
<name>A0A1C2ECM9_9HYPH</name>
<dbReference type="GO" id="GO:0008168">
    <property type="term" value="F:methyltransferase activity"/>
    <property type="evidence" value="ECO:0007669"/>
    <property type="project" value="UniProtKB-KW"/>
</dbReference>
<protein>
    <submittedName>
        <fullName evidence="6">Isoprenylcysteine carboxyl methyltransferase</fullName>
    </submittedName>
</protein>
<keyword evidence="4 5" id="KW-0472">Membrane</keyword>
<keyword evidence="7" id="KW-1185">Reference proteome</keyword>
<keyword evidence="6" id="KW-0808">Transferase</keyword>
<proteinExistence type="predicted"/>
<evidence type="ECO:0000256" key="4">
    <source>
        <dbReference type="ARBA" id="ARBA00023136"/>
    </source>
</evidence>
<accession>A0A1C2ECM9</accession>
<comment type="subcellular location">
    <subcellularLocation>
        <location evidence="1">Endomembrane system</location>
        <topology evidence="1">Multi-pass membrane protein</topology>
    </subcellularLocation>
</comment>
<feature type="transmembrane region" description="Helical" evidence="5">
    <location>
        <begin position="88"/>
        <end position="110"/>
    </location>
</feature>
<dbReference type="Pfam" id="PF04191">
    <property type="entry name" value="PEMT"/>
    <property type="match status" value="1"/>
</dbReference>
<evidence type="ECO:0000313" key="7">
    <source>
        <dbReference type="Proteomes" id="UP000094412"/>
    </source>
</evidence>
<evidence type="ECO:0000256" key="3">
    <source>
        <dbReference type="ARBA" id="ARBA00022989"/>
    </source>
</evidence>
<dbReference type="OrthoDB" id="9811969at2"/>
<dbReference type="GO" id="GO:0032259">
    <property type="term" value="P:methylation"/>
    <property type="evidence" value="ECO:0007669"/>
    <property type="project" value="UniProtKB-KW"/>
</dbReference>
<keyword evidence="2 5" id="KW-0812">Transmembrane</keyword>
<reference evidence="6 7" key="1">
    <citation type="submission" date="2016-08" db="EMBL/GenBank/DDBJ databases">
        <title>Whole genome sequence of Mesorhizobium sp. strain UASWS1009 isolated from industrial sewage.</title>
        <authorList>
            <person name="Crovadore J."/>
            <person name="Calmin G."/>
            <person name="Chablais R."/>
            <person name="Cochard B."/>
            <person name="Lefort F."/>
        </authorList>
    </citation>
    <scope>NUCLEOTIDE SEQUENCE [LARGE SCALE GENOMIC DNA]</scope>
    <source>
        <strain evidence="6 7">UASWS1009</strain>
    </source>
</reference>
<dbReference type="InterPro" id="IPR007318">
    <property type="entry name" value="Phopholipid_MeTrfase"/>
</dbReference>
<feature type="transmembrane region" description="Helical" evidence="5">
    <location>
        <begin position="47"/>
        <end position="68"/>
    </location>
</feature>
<evidence type="ECO:0000256" key="2">
    <source>
        <dbReference type="ARBA" id="ARBA00022692"/>
    </source>
</evidence>
<dbReference type="Proteomes" id="UP000094412">
    <property type="component" value="Unassembled WGS sequence"/>
</dbReference>